<proteinExistence type="predicted"/>
<dbReference type="Proteomes" id="UP000190042">
    <property type="component" value="Unassembled WGS sequence"/>
</dbReference>
<keyword evidence="4" id="KW-1185">Reference proteome</keyword>
<dbReference type="Pfam" id="PF10543">
    <property type="entry name" value="ORF6N"/>
    <property type="match status" value="1"/>
</dbReference>
<gene>
    <name evidence="3" type="ORF">SAMN04244570_3592</name>
</gene>
<sequence>MQQLQEINYQDARVLTTKQLSAAFDTTDKTVTRNFQRNNERYEIGKHYFALTGEDLKQFKATRQDDATLKFVSTLYLWTEHGAWLHAKSLNNDRAWEAYRMLIDNYYSIAKRHSVLRGPDNMGHALSEQVIYQIESRLDALEEQIKQVTLPAREQKRLRNAVGERVYQLTRKEPGARPALFRALHRSIRERYDVESYRDVKRHQLLDALNFVANWGGEAIETRSKANSG</sequence>
<evidence type="ECO:0000313" key="3">
    <source>
        <dbReference type="EMBL" id="SKB05234.1"/>
    </source>
</evidence>
<dbReference type="EMBL" id="FUYJ01000009">
    <property type="protein sequence ID" value="SKB05234.1"/>
    <property type="molecule type" value="Genomic_DNA"/>
</dbReference>
<dbReference type="Pfam" id="PF10552">
    <property type="entry name" value="ORF6C"/>
    <property type="match status" value="1"/>
</dbReference>
<dbReference type="RefSeq" id="WP_078818550.1">
    <property type="nucleotide sequence ID" value="NZ_FUYJ01000009.1"/>
</dbReference>
<dbReference type="InterPro" id="IPR018873">
    <property type="entry name" value="KilA-N_DNA-bd_domain"/>
</dbReference>
<evidence type="ECO:0000259" key="1">
    <source>
        <dbReference type="Pfam" id="PF10543"/>
    </source>
</evidence>
<organism evidence="3 4">
    <name type="scientific">Sporosarcina newyorkensis</name>
    <dbReference type="NCBI Taxonomy" id="759851"/>
    <lineage>
        <taxon>Bacteria</taxon>
        <taxon>Bacillati</taxon>
        <taxon>Bacillota</taxon>
        <taxon>Bacilli</taxon>
        <taxon>Bacillales</taxon>
        <taxon>Caryophanaceae</taxon>
        <taxon>Sporosarcina</taxon>
    </lineage>
</organism>
<evidence type="ECO:0000313" key="4">
    <source>
        <dbReference type="Proteomes" id="UP000190042"/>
    </source>
</evidence>
<reference evidence="4" key="1">
    <citation type="submission" date="2017-02" db="EMBL/GenBank/DDBJ databases">
        <authorList>
            <person name="Varghese N."/>
            <person name="Submissions S."/>
        </authorList>
    </citation>
    <scope>NUCLEOTIDE SEQUENCE [LARGE SCALE GENOMIC DNA]</scope>
    <source>
        <strain evidence="4">DSM 23966</strain>
    </source>
</reference>
<dbReference type="InterPro" id="IPR018878">
    <property type="entry name" value="ORF6C_dom"/>
</dbReference>
<evidence type="ECO:0000259" key="2">
    <source>
        <dbReference type="Pfam" id="PF10552"/>
    </source>
</evidence>
<dbReference type="AlphaFoldDB" id="A0A1T4YTS8"/>
<name>A0A1T4YTS8_9BACL</name>
<accession>A0A1T4YTS8</accession>
<feature type="domain" description="KilA-N DNA-binding" evidence="1">
    <location>
        <begin position="7"/>
        <end position="89"/>
    </location>
</feature>
<feature type="domain" description="ORF6C" evidence="2">
    <location>
        <begin position="128"/>
        <end position="215"/>
    </location>
</feature>
<protein>
    <submittedName>
        <fullName evidence="3">ORF6C domain-containing protein</fullName>
    </submittedName>
</protein>